<dbReference type="RefSeq" id="XP_014257295.1">
    <property type="nucleotide sequence ID" value="XM_014401809.2"/>
</dbReference>
<dbReference type="CTD" id="90550"/>
<feature type="transmembrane region" description="Helical" evidence="15">
    <location>
        <begin position="264"/>
        <end position="282"/>
    </location>
</feature>
<dbReference type="InterPro" id="IPR039055">
    <property type="entry name" value="MCU_fam"/>
</dbReference>
<dbReference type="Proteomes" id="UP000494040">
    <property type="component" value="Unassembled WGS sequence"/>
</dbReference>
<keyword evidence="6 15" id="KW-0812">Transmembrane</keyword>
<comment type="subcellular location">
    <subcellularLocation>
        <location evidence="1 15">Mitochondrion inner membrane</location>
        <topology evidence="1 15">Multi-pass membrane protein</topology>
    </subcellularLocation>
</comment>
<sequence>MATGCILSRSKIFLVTDINRVVSLTCLTALNLNGVVHEGRSWVRRPVRHYRHFCVRAYHDSIGGNQAVDKENNLIMEYKRGLPQLRVPLPTTKKECLFTLRPIGNTVGDLIDMIKKEDSAVGYCHISTTSDIRIASSNSIQDLIVEDFKLLINETQFHVKAPEKNPNLNDLDKLSEIKIIVNQLYSALNVSEHLIKKEKDMVQCLEELKTQLEPLEKKKQELDAMAKRRTNTLTWFGLGLMSVQFGILARLTWWEYSWDIMEPVTYFVTYGTAMACYAYFVLTKQEYQLPDVKDRQHLIAVHRRANKIGLDLKEYNKLKGHIAQLESDLSRIRDPLNPFVPPSLQPSTYRPMGKGIREELSTIQRTKEGLNALLNVFRKK</sequence>
<keyword evidence="12 15" id="KW-0472">Membrane</keyword>
<dbReference type="KEGG" id="clec:106671048"/>
<name>A0A8I6S321_CIMLE</name>
<evidence type="ECO:0000313" key="17">
    <source>
        <dbReference type="EnsemblMetazoa" id="XP_014257295.1"/>
    </source>
</evidence>
<reference evidence="17" key="1">
    <citation type="submission" date="2022-01" db="UniProtKB">
        <authorList>
            <consortium name="EnsemblMetazoa"/>
        </authorList>
    </citation>
    <scope>IDENTIFICATION</scope>
</reference>
<evidence type="ECO:0000256" key="8">
    <source>
        <dbReference type="ARBA" id="ARBA00022837"/>
    </source>
</evidence>
<feature type="transmembrane region" description="Helical" evidence="15">
    <location>
        <begin position="233"/>
        <end position="252"/>
    </location>
</feature>
<evidence type="ECO:0000313" key="18">
    <source>
        <dbReference type="Proteomes" id="UP000494040"/>
    </source>
</evidence>
<keyword evidence="4 15" id="KW-0109">Calcium transport</keyword>
<evidence type="ECO:0000256" key="15">
    <source>
        <dbReference type="RuleBase" id="RU367035"/>
    </source>
</evidence>
<evidence type="ECO:0000256" key="3">
    <source>
        <dbReference type="ARBA" id="ARBA00022448"/>
    </source>
</evidence>
<dbReference type="GO" id="GO:1990246">
    <property type="term" value="C:uniplex complex"/>
    <property type="evidence" value="ECO:0007669"/>
    <property type="project" value="TreeGrafter"/>
</dbReference>
<dbReference type="OMA" id="DDIYVEY"/>
<dbReference type="OrthoDB" id="278338at2759"/>
<dbReference type="GO" id="GO:0015292">
    <property type="term" value="F:uniporter activity"/>
    <property type="evidence" value="ECO:0007669"/>
    <property type="project" value="UniProtKB-UniRule"/>
</dbReference>
<organism evidence="17 18">
    <name type="scientific">Cimex lectularius</name>
    <name type="common">Bed bug</name>
    <name type="synonym">Acanthia lectularia</name>
    <dbReference type="NCBI Taxonomy" id="79782"/>
    <lineage>
        <taxon>Eukaryota</taxon>
        <taxon>Metazoa</taxon>
        <taxon>Ecdysozoa</taxon>
        <taxon>Arthropoda</taxon>
        <taxon>Hexapoda</taxon>
        <taxon>Insecta</taxon>
        <taxon>Pterygota</taxon>
        <taxon>Neoptera</taxon>
        <taxon>Paraneoptera</taxon>
        <taxon>Hemiptera</taxon>
        <taxon>Heteroptera</taxon>
        <taxon>Panheteroptera</taxon>
        <taxon>Cimicomorpha</taxon>
        <taxon>Cimicidae</taxon>
        <taxon>Cimex</taxon>
    </lineage>
</organism>
<protein>
    <recommendedName>
        <fullName evidence="15">Calcium uniporter protein</fullName>
    </recommendedName>
</protein>
<evidence type="ECO:0000256" key="10">
    <source>
        <dbReference type="ARBA" id="ARBA00023065"/>
    </source>
</evidence>
<dbReference type="AlphaFoldDB" id="A0A8I6S321"/>
<evidence type="ECO:0000256" key="11">
    <source>
        <dbReference type="ARBA" id="ARBA00023128"/>
    </source>
</evidence>
<comment type="function">
    <text evidence="15">Mitochondrial inner membrane calcium uniporter that mediates calcium uptake into mitochondria. Mitochondrial calcium homeostasis plays key roles in cellular physiology and regulates cell bioenergetics, cytoplasmic calcium signals and activation of cell death pathways.</text>
</comment>
<keyword evidence="3 15" id="KW-0813">Transport</keyword>
<evidence type="ECO:0000256" key="5">
    <source>
        <dbReference type="ARBA" id="ARBA00022673"/>
    </source>
</evidence>
<evidence type="ECO:0000256" key="14">
    <source>
        <dbReference type="ARBA" id="ARBA00036634"/>
    </source>
</evidence>
<dbReference type="PANTHER" id="PTHR13462">
    <property type="entry name" value="CALCIUM UNIPORTER PROTEIN, MITOCHONDRIAL"/>
    <property type="match status" value="1"/>
</dbReference>
<keyword evidence="11 15" id="KW-0496">Mitochondrion</keyword>
<evidence type="ECO:0000256" key="13">
    <source>
        <dbReference type="ARBA" id="ARBA00023303"/>
    </source>
</evidence>
<evidence type="ECO:0000256" key="12">
    <source>
        <dbReference type="ARBA" id="ARBA00023136"/>
    </source>
</evidence>
<dbReference type="GeneID" id="106671048"/>
<proteinExistence type="inferred from homology"/>
<dbReference type="GO" id="GO:0036444">
    <property type="term" value="P:calcium import into the mitochondrion"/>
    <property type="evidence" value="ECO:0007669"/>
    <property type="project" value="TreeGrafter"/>
</dbReference>
<evidence type="ECO:0000256" key="2">
    <source>
        <dbReference type="ARBA" id="ARBA00005653"/>
    </source>
</evidence>
<keyword evidence="7 15" id="KW-0999">Mitochondrion inner membrane</keyword>
<evidence type="ECO:0000256" key="1">
    <source>
        <dbReference type="ARBA" id="ARBA00004448"/>
    </source>
</evidence>
<keyword evidence="10 15" id="KW-0406">Ion transport</keyword>
<keyword evidence="5 15" id="KW-0107">Calcium channel</keyword>
<keyword evidence="9 15" id="KW-1133">Transmembrane helix</keyword>
<evidence type="ECO:0000256" key="7">
    <source>
        <dbReference type="ARBA" id="ARBA00022792"/>
    </source>
</evidence>
<dbReference type="GO" id="GO:0051560">
    <property type="term" value="P:mitochondrial calcium ion homeostasis"/>
    <property type="evidence" value="ECO:0007669"/>
    <property type="project" value="UniProtKB-UniRule"/>
</dbReference>
<dbReference type="GO" id="GO:0005262">
    <property type="term" value="F:calcium channel activity"/>
    <property type="evidence" value="ECO:0007669"/>
    <property type="project" value="UniProtKB-UniRule"/>
</dbReference>
<dbReference type="Pfam" id="PF04678">
    <property type="entry name" value="MCU"/>
    <property type="match status" value="1"/>
</dbReference>
<keyword evidence="18" id="KW-1185">Reference proteome</keyword>
<accession>A0A8I6S321</accession>
<evidence type="ECO:0000256" key="4">
    <source>
        <dbReference type="ARBA" id="ARBA00022568"/>
    </source>
</evidence>
<keyword evidence="13 15" id="KW-0407">Ion channel</keyword>
<keyword evidence="8 15" id="KW-0106">Calcium</keyword>
<comment type="domain">
    <text evidence="15">The selectivity filter, in which calcium ions are arranged in single file, is composed of two acidic rings separated by one helical turn along the central axis of the channel pore.</text>
</comment>
<comment type="catalytic activity">
    <reaction evidence="14">
        <text>Ca(2+)(in) = Ca(2+)(out)</text>
        <dbReference type="Rhea" id="RHEA:29671"/>
        <dbReference type="ChEBI" id="CHEBI:29108"/>
    </reaction>
</comment>
<dbReference type="PANTHER" id="PTHR13462:SF10">
    <property type="entry name" value="CALCIUM UNIPORTER PROTEIN, MITOCHONDRIAL"/>
    <property type="match status" value="1"/>
</dbReference>
<comment type="similarity">
    <text evidence="2 15">Belongs to the MCU (TC 1.A.77) family.</text>
</comment>
<dbReference type="EnsemblMetazoa" id="XM_014401809.2">
    <property type="protein sequence ID" value="XP_014257295.1"/>
    <property type="gene ID" value="LOC106671048"/>
</dbReference>
<evidence type="ECO:0000256" key="9">
    <source>
        <dbReference type="ARBA" id="ARBA00022989"/>
    </source>
</evidence>
<evidence type="ECO:0000259" key="16">
    <source>
        <dbReference type="Pfam" id="PF04678"/>
    </source>
</evidence>
<feature type="domain" description="Calcium uniporter protein C-terminal" evidence="16">
    <location>
        <begin position="117"/>
        <end position="318"/>
    </location>
</feature>
<evidence type="ECO:0000256" key="6">
    <source>
        <dbReference type="ARBA" id="ARBA00022692"/>
    </source>
</evidence>
<dbReference type="InterPro" id="IPR006769">
    <property type="entry name" value="MCU_C"/>
</dbReference>